<gene>
    <name evidence="1" type="ORF">US42_C0003G0004</name>
</gene>
<sequence>MPAEGDRLARIHGHGDDLEAHLGFRRQGQDHGLEVVETNSLQGRARVDLGGSTIVHSVGERTGHADGAFERGDDRVETAPELGRQERVLALVVDLVEREAVLVGLGHEPAGFFGRAQALHDRVVQATEDLVQGVQHPGDGGPAMLGEARERQGPGRALGQVERDVVGEDLTFVLSAVAHDPHVELGLVVGEAGRLQELDRRPVVPRLGEGAFDPEAVEDRQTVHERGEPLALVQVELLSGRVGEAELGHARVCEEHVPGRSLQA</sequence>
<dbReference type="AlphaFoldDB" id="A0A0G0GD75"/>
<evidence type="ECO:0000313" key="2">
    <source>
        <dbReference type="Proteomes" id="UP000034849"/>
    </source>
</evidence>
<reference evidence="1 2" key="1">
    <citation type="journal article" date="2015" name="Nature">
        <title>rRNA introns, odd ribosomes, and small enigmatic genomes across a large radiation of phyla.</title>
        <authorList>
            <person name="Brown C.T."/>
            <person name="Hug L.A."/>
            <person name="Thomas B.C."/>
            <person name="Sharon I."/>
            <person name="Castelle C.J."/>
            <person name="Singh A."/>
            <person name="Wilkins M.J."/>
            <person name="Williams K.H."/>
            <person name="Banfield J.F."/>
        </authorList>
    </citation>
    <scope>NUCLEOTIDE SEQUENCE [LARGE SCALE GENOMIC DNA]</scope>
</reference>
<dbReference type="Proteomes" id="UP000034849">
    <property type="component" value="Unassembled WGS sequence"/>
</dbReference>
<dbReference type="EMBL" id="LBSX01000003">
    <property type="protein sequence ID" value="KKQ27947.1"/>
    <property type="molecule type" value="Genomic_DNA"/>
</dbReference>
<evidence type="ECO:0000313" key="1">
    <source>
        <dbReference type="EMBL" id="KKQ27947.1"/>
    </source>
</evidence>
<name>A0A0G0GD75_9BACT</name>
<comment type="caution">
    <text evidence="1">The sequence shown here is derived from an EMBL/GenBank/DDBJ whole genome shotgun (WGS) entry which is preliminary data.</text>
</comment>
<proteinExistence type="predicted"/>
<accession>A0A0G0GD75</accession>
<organism evidence="1 2">
    <name type="scientific">Candidatus Magasanikbacteria bacterium GW2011_GWC2_37_14</name>
    <dbReference type="NCBI Taxonomy" id="1619046"/>
    <lineage>
        <taxon>Bacteria</taxon>
        <taxon>Candidatus Magasanikiibacteriota</taxon>
    </lineage>
</organism>
<protein>
    <submittedName>
        <fullName evidence="1">Uncharacterized protein</fullName>
    </submittedName>
</protein>